<protein>
    <submittedName>
        <fullName evidence="3">O-acetyl-ADP-ribose deacetylase (Regulator of RNase III)</fullName>
    </submittedName>
</protein>
<sequence length="354" mass="38575">MIEEGSGNLLTAEVDALVNTVNTVGVMGKGIALQFKRAFPANFRAYRAACSRGEVQLGVVWAFDTGVLGPRRYILNFPTKSHWRDDSRLEDIAAGLESLVATVLDRGMTSVAIPALGCGNGGLAWEDVRPLIERAADRMPGVRVVVYPPEGAPSPTAMPNAMPRPPLNPSRALLLTTISRYLIRARLQEVRDGVSELEIQKLAYFLQVLGAPLRLTFVRGTYGPYAPALSRTLDMLEGHHLNGLGDRSARVTEFAPINPVRESVEEAERLLQDEPAGLRRLTTLLELVDGFETPYSLELLATVHFASGHEPETADHGALAERVASWSLRKARMFTDKHVAVAARRLAEAGLLPA</sequence>
<dbReference type="SMART" id="SM00506">
    <property type="entry name" value="A1pp"/>
    <property type="match status" value="1"/>
</dbReference>
<dbReference type="EMBL" id="PVZG01000013">
    <property type="protein sequence ID" value="PRY24633.1"/>
    <property type="molecule type" value="Genomic_DNA"/>
</dbReference>
<proteinExistence type="predicted"/>
<keyword evidence="4" id="KW-1185">Reference proteome</keyword>
<name>A0A2T0RU88_9ACTN</name>
<evidence type="ECO:0000256" key="1">
    <source>
        <dbReference type="ARBA" id="ARBA00035885"/>
    </source>
</evidence>
<dbReference type="SUPFAM" id="SSF52949">
    <property type="entry name" value="Macro domain-like"/>
    <property type="match status" value="1"/>
</dbReference>
<feature type="domain" description="Macro" evidence="2">
    <location>
        <begin position="1"/>
        <end position="163"/>
    </location>
</feature>
<organism evidence="3 4">
    <name type="scientific">Pseudosporangium ferrugineum</name>
    <dbReference type="NCBI Taxonomy" id="439699"/>
    <lineage>
        <taxon>Bacteria</taxon>
        <taxon>Bacillati</taxon>
        <taxon>Actinomycetota</taxon>
        <taxon>Actinomycetes</taxon>
        <taxon>Micromonosporales</taxon>
        <taxon>Micromonosporaceae</taxon>
        <taxon>Pseudosporangium</taxon>
    </lineage>
</organism>
<evidence type="ECO:0000259" key="2">
    <source>
        <dbReference type="PROSITE" id="PS51154"/>
    </source>
</evidence>
<evidence type="ECO:0000313" key="3">
    <source>
        <dbReference type="EMBL" id="PRY24633.1"/>
    </source>
</evidence>
<evidence type="ECO:0000313" key="4">
    <source>
        <dbReference type="Proteomes" id="UP000239209"/>
    </source>
</evidence>
<accession>A0A2T0RU88</accession>
<comment type="catalytic activity">
    <reaction evidence="1">
        <text>an N-(ADP-alpha-D-ribosyl)-thymidine in DNA + H2O = a thymidine in DNA + ADP-D-ribose</text>
        <dbReference type="Rhea" id="RHEA:71655"/>
        <dbReference type="Rhea" id="RHEA-COMP:13556"/>
        <dbReference type="Rhea" id="RHEA-COMP:18051"/>
        <dbReference type="ChEBI" id="CHEBI:15377"/>
        <dbReference type="ChEBI" id="CHEBI:57967"/>
        <dbReference type="ChEBI" id="CHEBI:137386"/>
        <dbReference type="ChEBI" id="CHEBI:191199"/>
    </reaction>
    <physiologicalReaction direction="left-to-right" evidence="1">
        <dbReference type="Rhea" id="RHEA:71656"/>
    </physiologicalReaction>
</comment>
<reference evidence="3 4" key="1">
    <citation type="submission" date="2018-03" db="EMBL/GenBank/DDBJ databases">
        <title>Genomic Encyclopedia of Archaeal and Bacterial Type Strains, Phase II (KMG-II): from individual species to whole genera.</title>
        <authorList>
            <person name="Goeker M."/>
        </authorList>
    </citation>
    <scope>NUCLEOTIDE SEQUENCE [LARGE SCALE GENOMIC DNA]</scope>
    <source>
        <strain evidence="3 4">DSM 45348</strain>
    </source>
</reference>
<dbReference type="PROSITE" id="PS51154">
    <property type="entry name" value="MACRO"/>
    <property type="match status" value="1"/>
</dbReference>
<dbReference type="InterPro" id="IPR050892">
    <property type="entry name" value="ADP-ribose_metab_enzymes"/>
</dbReference>
<gene>
    <name evidence="3" type="ORF">CLV70_11371</name>
</gene>
<dbReference type="PANTHER" id="PTHR12521:SF0">
    <property type="entry name" value="ADP-RIBOSE GLYCOHYDROLASE OARD1"/>
    <property type="match status" value="1"/>
</dbReference>
<dbReference type="GO" id="GO:0140291">
    <property type="term" value="P:peptidyl-glutamate ADP-deribosylation"/>
    <property type="evidence" value="ECO:0007669"/>
    <property type="project" value="TreeGrafter"/>
</dbReference>
<dbReference type="InterPro" id="IPR043472">
    <property type="entry name" value="Macro_dom-like"/>
</dbReference>
<dbReference type="OrthoDB" id="9780211at2"/>
<dbReference type="InterPro" id="IPR002589">
    <property type="entry name" value="Macro_dom"/>
</dbReference>
<dbReference type="Proteomes" id="UP000239209">
    <property type="component" value="Unassembled WGS sequence"/>
</dbReference>
<dbReference type="CDD" id="cd02901">
    <property type="entry name" value="Macro_Poa1p-like"/>
    <property type="match status" value="1"/>
</dbReference>
<dbReference type="AlphaFoldDB" id="A0A2T0RU88"/>
<dbReference type="Pfam" id="PF01661">
    <property type="entry name" value="Macro"/>
    <property type="match status" value="1"/>
</dbReference>
<dbReference type="PANTHER" id="PTHR12521">
    <property type="entry name" value="PROTEIN C6ORF130"/>
    <property type="match status" value="1"/>
</dbReference>
<dbReference type="Gene3D" id="3.40.220.10">
    <property type="entry name" value="Leucine Aminopeptidase, subunit E, domain 1"/>
    <property type="match status" value="1"/>
</dbReference>
<comment type="caution">
    <text evidence="3">The sequence shown here is derived from an EMBL/GenBank/DDBJ whole genome shotgun (WGS) entry which is preliminary data.</text>
</comment>